<evidence type="ECO:0000313" key="2">
    <source>
        <dbReference type="Proteomes" id="UP000007431"/>
    </source>
</evidence>
<dbReference type="EMBL" id="GL377302">
    <property type="protein sequence ID" value="EFJ02747.1"/>
    <property type="molecule type" value="Genomic_DNA"/>
</dbReference>
<dbReference type="VEuPathDB" id="FungiDB:SCHCODRAFT_02141598"/>
<keyword evidence="2" id="KW-1185">Reference proteome</keyword>
<dbReference type="Proteomes" id="UP000007431">
    <property type="component" value="Unassembled WGS sequence"/>
</dbReference>
<dbReference type="OrthoDB" id="2843772at2759"/>
<dbReference type="AlphaFoldDB" id="D8PLM9"/>
<name>D8PLM9_SCHCM</name>
<dbReference type="KEGG" id="scm:SCHCO_02141598"/>
<evidence type="ECO:0000313" key="1">
    <source>
        <dbReference type="EMBL" id="EFJ02747.1"/>
    </source>
</evidence>
<proteinExistence type="predicted"/>
<dbReference type="eggNOG" id="ENOG502SZAD">
    <property type="taxonomic scope" value="Eukaryota"/>
</dbReference>
<accession>D8PLM9</accession>
<dbReference type="RefSeq" id="XP_003037649.1">
    <property type="nucleotide sequence ID" value="XM_003037603.1"/>
</dbReference>
<sequence>MVLPPCPGMAASDTQCRRDYLLEVHTTINTPPVLPRGRRVVYVGAADAKEKLCWRSNGCVDYIVHKDDAESPGEEPAILTAYGLISMSTFNLTPDGGYKGPTGELPCLEDVQLTAELRMSMHPDHERFMGGTSDATHNVFELMERAPNVDENFRYGSWMGVGSSLRLRHQLFEPLSRQDGDGPIIPEGDSAPGFERFTTSRWPMKYRAAANELEDETQHSNQVIPLPAYTPAGRLIYPQEYSAALCGAFVEATFTLKHRRFSTTDDFSTFNADIVQINIIDPPASSRRRLLPPLRSSYSIAQRLKGL</sequence>
<dbReference type="InParanoid" id="D8PLM9"/>
<organism evidence="2">
    <name type="scientific">Schizophyllum commune (strain H4-8 / FGSC 9210)</name>
    <name type="common">Split gill fungus</name>
    <dbReference type="NCBI Taxonomy" id="578458"/>
    <lineage>
        <taxon>Eukaryota</taxon>
        <taxon>Fungi</taxon>
        <taxon>Dikarya</taxon>
        <taxon>Basidiomycota</taxon>
        <taxon>Agaricomycotina</taxon>
        <taxon>Agaricomycetes</taxon>
        <taxon>Agaricomycetidae</taxon>
        <taxon>Agaricales</taxon>
        <taxon>Schizophyllaceae</taxon>
        <taxon>Schizophyllum</taxon>
    </lineage>
</organism>
<dbReference type="HOGENOM" id="CLU_906598_0_0_1"/>
<dbReference type="GeneID" id="9595015"/>
<dbReference type="OMA" id="ISYDHIM"/>
<protein>
    <submittedName>
        <fullName evidence="1">Uncharacterized protein</fullName>
    </submittedName>
</protein>
<feature type="non-terminal residue" evidence="1">
    <location>
        <position position="307"/>
    </location>
</feature>
<reference evidence="1 2" key="1">
    <citation type="journal article" date="2010" name="Nat. Biotechnol.">
        <title>Genome sequence of the model mushroom Schizophyllum commune.</title>
        <authorList>
            <person name="Ohm R.A."/>
            <person name="de Jong J.F."/>
            <person name="Lugones L.G."/>
            <person name="Aerts A."/>
            <person name="Kothe E."/>
            <person name="Stajich J.E."/>
            <person name="de Vries R.P."/>
            <person name="Record E."/>
            <person name="Levasseur A."/>
            <person name="Baker S.E."/>
            <person name="Bartholomew K.A."/>
            <person name="Coutinho P.M."/>
            <person name="Erdmann S."/>
            <person name="Fowler T.J."/>
            <person name="Gathman A.C."/>
            <person name="Lombard V."/>
            <person name="Henrissat B."/>
            <person name="Knabe N."/>
            <person name="Kuees U."/>
            <person name="Lilly W.W."/>
            <person name="Lindquist E."/>
            <person name="Lucas S."/>
            <person name="Magnuson J.K."/>
            <person name="Piumi F."/>
            <person name="Raudaskoski M."/>
            <person name="Salamov A."/>
            <person name="Schmutz J."/>
            <person name="Schwarze F.W.M.R."/>
            <person name="vanKuyk P.A."/>
            <person name="Horton J.S."/>
            <person name="Grigoriev I.V."/>
            <person name="Woesten H.A.B."/>
        </authorList>
    </citation>
    <scope>NUCLEOTIDE SEQUENCE [LARGE SCALE GENOMIC DNA]</scope>
    <source>
        <strain evidence="2">H4-8 / FGSC 9210</strain>
    </source>
</reference>
<gene>
    <name evidence="1" type="ORF">SCHCODRAFT_104653</name>
</gene>